<reference evidence="1" key="2">
    <citation type="journal article" date="2014" name="ISME J.">
        <title>Microbial stratification in low pH oxic and suboxic macroscopic growths along an acid mine drainage.</title>
        <authorList>
            <person name="Mendez-Garcia C."/>
            <person name="Mesa V."/>
            <person name="Sprenger R.R."/>
            <person name="Richter M."/>
            <person name="Diez M.S."/>
            <person name="Solano J."/>
            <person name="Bargiela R."/>
            <person name="Golyshina O.V."/>
            <person name="Manteca A."/>
            <person name="Ramos J.L."/>
            <person name="Gallego J.R."/>
            <person name="Llorente I."/>
            <person name="Martins Dos Santos V.A."/>
            <person name="Jensen O.N."/>
            <person name="Pelaez A.I."/>
            <person name="Sanchez J."/>
            <person name="Ferrer M."/>
        </authorList>
    </citation>
    <scope>NUCLEOTIDE SEQUENCE</scope>
</reference>
<protein>
    <submittedName>
        <fullName evidence="1">Group II intron-encoded protein LtrA domain protein</fullName>
    </submittedName>
</protein>
<comment type="caution">
    <text evidence="1">The sequence shown here is derived from an EMBL/GenBank/DDBJ whole genome shotgun (WGS) entry which is preliminary data.</text>
</comment>
<gene>
    <name evidence="1" type="ORF">B1A_02502</name>
</gene>
<proteinExistence type="predicted"/>
<name>T1CA13_9ZZZZ</name>
<evidence type="ECO:0000313" key="1">
    <source>
        <dbReference type="EMBL" id="EQD78008.1"/>
    </source>
</evidence>
<organism evidence="1">
    <name type="scientific">mine drainage metagenome</name>
    <dbReference type="NCBI Taxonomy" id="410659"/>
    <lineage>
        <taxon>unclassified sequences</taxon>
        <taxon>metagenomes</taxon>
        <taxon>ecological metagenomes</taxon>
    </lineage>
</organism>
<dbReference type="EMBL" id="AUZX01001857">
    <property type="protein sequence ID" value="EQD78008.1"/>
    <property type="molecule type" value="Genomic_DNA"/>
</dbReference>
<dbReference type="AlphaFoldDB" id="T1CA13"/>
<sequence length="119" mass="13379">MGKGGPVSAIQGRNRLRNRRRLPMHEALERIAHRAKLDPACRFGALAHHLTEDFLRDTWQRLNRKGAPGVDHATAEEYAVNLDDNLKRLVEGIGGTTTGHRTCAGSLYPRRAIRRNLVH</sequence>
<reference evidence="1" key="1">
    <citation type="submission" date="2013-08" db="EMBL/GenBank/DDBJ databases">
        <authorList>
            <person name="Mendez C."/>
            <person name="Richter M."/>
            <person name="Ferrer M."/>
            <person name="Sanchez J."/>
        </authorList>
    </citation>
    <scope>NUCLEOTIDE SEQUENCE</scope>
</reference>
<accession>T1CA13</accession>